<dbReference type="InterPro" id="IPR025392">
    <property type="entry name" value="DUF4124"/>
</dbReference>
<evidence type="ECO:0000313" key="3">
    <source>
        <dbReference type="EMBL" id="KKW66896.1"/>
    </source>
</evidence>
<dbReference type="EMBL" id="LBNQ01000041">
    <property type="protein sequence ID" value="KKW66896.1"/>
    <property type="molecule type" value="Genomic_DNA"/>
</dbReference>
<sequence length="202" mass="22990">MLTLAWQAAALAQQGARARIYTCVDAAGRTLTSERPIPACLDRPQRIIDGVTGHLQGVLPPSYTDAEREEMARRQQALQAQKEAERERRYRERVLLTRYPTERAHQISRESAKESVQVVIAGAQARLEHLAQERQRLDAEMEFYAANPDSAPAALKRQIAANTQEMQDQQRFIDGKRAELARIDEQFDAELAELRALWARQQ</sequence>
<evidence type="ECO:0000259" key="2">
    <source>
        <dbReference type="Pfam" id="PF13511"/>
    </source>
</evidence>
<organism evidence="3 4">
    <name type="scientific">Lampropedia cohaerens</name>
    <dbReference type="NCBI Taxonomy" id="1610491"/>
    <lineage>
        <taxon>Bacteria</taxon>
        <taxon>Pseudomonadati</taxon>
        <taxon>Pseudomonadota</taxon>
        <taxon>Betaproteobacteria</taxon>
        <taxon>Burkholderiales</taxon>
        <taxon>Comamonadaceae</taxon>
        <taxon>Lampropedia</taxon>
    </lineage>
</organism>
<evidence type="ECO:0000313" key="4">
    <source>
        <dbReference type="Proteomes" id="UP000050580"/>
    </source>
</evidence>
<gene>
    <name evidence="3" type="ORF">AAV94_13825</name>
</gene>
<evidence type="ECO:0000256" key="1">
    <source>
        <dbReference type="SAM" id="Coils"/>
    </source>
</evidence>
<dbReference type="AlphaFoldDB" id="A0A0U1PWQ9"/>
<accession>A0A0U1PWQ9</accession>
<reference evidence="3 4" key="1">
    <citation type="submission" date="2015-05" db="EMBL/GenBank/DDBJ databases">
        <title>Draft genome sequence of Lampropedia sp. CT6, isolated from the microbial mat of a hot water spring, located at Manikaran, India.</title>
        <authorList>
            <person name="Tripathi C."/>
            <person name="Rani P."/>
            <person name="Mahato N.K."/>
            <person name="Lal R."/>
        </authorList>
    </citation>
    <scope>NUCLEOTIDE SEQUENCE [LARGE SCALE GENOMIC DNA]</scope>
    <source>
        <strain evidence="3 4">CT6</strain>
    </source>
</reference>
<comment type="caution">
    <text evidence="3">The sequence shown here is derived from an EMBL/GenBank/DDBJ whole genome shotgun (WGS) entry which is preliminary data.</text>
</comment>
<feature type="coiled-coil region" evidence="1">
    <location>
        <begin position="120"/>
        <end position="147"/>
    </location>
</feature>
<proteinExistence type="predicted"/>
<name>A0A0U1PWQ9_9BURK</name>
<keyword evidence="4" id="KW-1185">Reference proteome</keyword>
<feature type="domain" description="DUF4124" evidence="2">
    <location>
        <begin position="8"/>
        <end position="46"/>
    </location>
</feature>
<dbReference type="Pfam" id="PF13511">
    <property type="entry name" value="DUF4124"/>
    <property type="match status" value="1"/>
</dbReference>
<dbReference type="Proteomes" id="UP000050580">
    <property type="component" value="Unassembled WGS sequence"/>
</dbReference>
<keyword evidence="1" id="KW-0175">Coiled coil</keyword>
<protein>
    <recommendedName>
        <fullName evidence="2">DUF4124 domain-containing protein</fullName>
    </recommendedName>
</protein>
<dbReference type="STRING" id="1610491.AAV94_13825"/>